<dbReference type="GO" id="GO:0008270">
    <property type="term" value="F:zinc ion binding"/>
    <property type="evidence" value="ECO:0007669"/>
    <property type="project" value="UniProtKB-KW"/>
</dbReference>
<dbReference type="InterPro" id="IPR014001">
    <property type="entry name" value="Helicase_ATP-bd"/>
</dbReference>
<feature type="domain" description="Helicase C-terminal" evidence="13">
    <location>
        <begin position="800"/>
        <end position="955"/>
    </location>
</feature>
<keyword evidence="7" id="KW-0862">Zinc</keyword>
<evidence type="ECO:0000256" key="1">
    <source>
        <dbReference type="ARBA" id="ARBA00007025"/>
    </source>
</evidence>
<dbReference type="SUPFAM" id="SSF52540">
    <property type="entry name" value="P-loop containing nucleoside triphosphate hydrolases"/>
    <property type="match status" value="2"/>
</dbReference>
<evidence type="ECO:0000313" key="14">
    <source>
        <dbReference type="EMBL" id="CZR56560.1"/>
    </source>
</evidence>
<dbReference type="InterPro" id="IPR013083">
    <property type="entry name" value="Znf_RING/FYVE/PHD"/>
</dbReference>
<dbReference type="GO" id="GO:0004386">
    <property type="term" value="F:helicase activity"/>
    <property type="evidence" value="ECO:0007669"/>
    <property type="project" value="UniProtKB-KW"/>
</dbReference>
<dbReference type="SMART" id="SM00184">
    <property type="entry name" value="RING"/>
    <property type="match status" value="1"/>
</dbReference>
<feature type="domain" description="Helicase ATP-binding" evidence="12">
    <location>
        <begin position="383"/>
        <end position="568"/>
    </location>
</feature>
<dbReference type="SMART" id="SM00490">
    <property type="entry name" value="HELICc"/>
    <property type="match status" value="1"/>
</dbReference>
<keyword evidence="6" id="KW-0347">Helicase</keyword>
<dbReference type="CDD" id="cd18008">
    <property type="entry name" value="DEXDc_SHPRH-like"/>
    <property type="match status" value="1"/>
</dbReference>
<dbReference type="EMBL" id="FJOG01000008">
    <property type="protein sequence ID" value="CZR56560.1"/>
    <property type="molecule type" value="Genomic_DNA"/>
</dbReference>
<evidence type="ECO:0000256" key="5">
    <source>
        <dbReference type="ARBA" id="ARBA00022801"/>
    </source>
</evidence>
<dbReference type="PANTHER" id="PTHR45626:SF52">
    <property type="entry name" value="SINGLE-STRANDED DNA-DEPENDENT ATPASE (EUROFUNG)"/>
    <property type="match status" value="1"/>
</dbReference>
<evidence type="ECO:0000259" key="11">
    <source>
        <dbReference type="PROSITE" id="PS50089"/>
    </source>
</evidence>
<dbReference type="Pfam" id="PF00271">
    <property type="entry name" value="Helicase_C"/>
    <property type="match status" value="1"/>
</dbReference>
<accession>A0A1L7WUX9</accession>
<evidence type="ECO:0000256" key="7">
    <source>
        <dbReference type="ARBA" id="ARBA00022833"/>
    </source>
</evidence>
<dbReference type="PROSITE" id="PS50089">
    <property type="entry name" value="ZF_RING_2"/>
    <property type="match status" value="1"/>
</dbReference>
<dbReference type="InterPro" id="IPR017907">
    <property type="entry name" value="Znf_RING_CS"/>
</dbReference>
<comment type="similarity">
    <text evidence="1">Belongs to the SNF2/RAD54 helicase family.</text>
</comment>
<keyword evidence="8" id="KW-0067">ATP-binding</keyword>
<name>A0A1L7WUX9_9HELO</name>
<dbReference type="InterPro" id="IPR000330">
    <property type="entry name" value="SNF2_N"/>
</dbReference>
<dbReference type="InterPro" id="IPR027417">
    <property type="entry name" value="P-loop_NTPase"/>
</dbReference>
<dbReference type="Pfam" id="PF00176">
    <property type="entry name" value="SNF2-rel_dom"/>
    <property type="match status" value="1"/>
</dbReference>
<evidence type="ECO:0000256" key="3">
    <source>
        <dbReference type="ARBA" id="ARBA00022741"/>
    </source>
</evidence>
<keyword evidence="2" id="KW-0479">Metal-binding</keyword>
<dbReference type="AlphaFoldDB" id="A0A1L7WUX9"/>
<dbReference type="Gene3D" id="3.40.50.300">
    <property type="entry name" value="P-loop containing nucleotide triphosphate hydrolases"/>
    <property type="match status" value="1"/>
</dbReference>
<dbReference type="GO" id="GO:0006281">
    <property type="term" value="P:DNA repair"/>
    <property type="evidence" value="ECO:0007669"/>
    <property type="project" value="TreeGrafter"/>
</dbReference>
<dbReference type="GO" id="GO:0016787">
    <property type="term" value="F:hydrolase activity"/>
    <property type="evidence" value="ECO:0007669"/>
    <property type="project" value="UniProtKB-KW"/>
</dbReference>
<dbReference type="GO" id="GO:0008094">
    <property type="term" value="F:ATP-dependent activity, acting on DNA"/>
    <property type="evidence" value="ECO:0007669"/>
    <property type="project" value="TreeGrafter"/>
</dbReference>
<evidence type="ECO:0000256" key="8">
    <source>
        <dbReference type="ARBA" id="ARBA00022840"/>
    </source>
</evidence>
<dbReference type="STRING" id="576137.A0A1L7WUX9"/>
<dbReference type="InterPro" id="IPR001650">
    <property type="entry name" value="Helicase_C-like"/>
</dbReference>
<dbReference type="InterPro" id="IPR038718">
    <property type="entry name" value="SNF2-like_sf"/>
</dbReference>
<dbReference type="PROSITE" id="PS00518">
    <property type="entry name" value="ZF_RING_1"/>
    <property type="match status" value="1"/>
</dbReference>
<dbReference type="InterPro" id="IPR049730">
    <property type="entry name" value="SNF2/RAD54-like_C"/>
</dbReference>
<keyword evidence="15" id="KW-1185">Reference proteome</keyword>
<dbReference type="Gene3D" id="3.40.50.10810">
    <property type="entry name" value="Tandem AAA-ATPase domain"/>
    <property type="match status" value="1"/>
</dbReference>
<feature type="compositionally biased region" description="Acidic residues" evidence="10">
    <location>
        <begin position="60"/>
        <end position="85"/>
    </location>
</feature>
<keyword evidence="3" id="KW-0547">Nucleotide-binding</keyword>
<dbReference type="PROSITE" id="PS51192">
    <property type="entry name" value="HELICASE_ATP_BIND_1"/>
    <property type="match status" value="1"/>
</dbReference>
<feature type="region of interest" description="Disordered" evidence="10">
    <location>
        <begin position="52"/>
        <end position="91"/>
    </location>
</feature>
<evidence type="ECO:0000256" key="4">
    <source>
        <dbReference type="ARBA" id="ARBA00022771"/>
    </source>
</evidence>
<dbReference type="SMART" id="SM00487">
    <property type="entry name" value="DEXDc"/>
    <property type="match status" value="1"/>
</dbReference>
<proteinExistence type="inferred from homology"/>
<evidence type="ECO:0000256" key="6">
    <source>
        <dbReference type="ARBA" id="ARBA00022806"/>
    </source>
</evidence>
<evidence type="ECO:0000259" key="12">
    <source>
        <dbReference type="PROSITE" id="PS51192"/>
    </source>
</evidence>
<feature type="domain" description="RING-type" evidence="11">
    <location>
        <begin position="706"/>
        <end position="760"/>
    </location>
</feature>
<protein>
    <recommendedName>
        <fullName evidence="16">Helicase-like transcription factor protein</fullName>
    </recommendedName>
</protein>
<evidence type="ECO:0000256" key="10">
    <source>
        <dbReference type="SAM" id="MobiDB-lite"/>
    </source>
</evidence>
<gene>
    <name evidence="14" type="ORF">PAC_06449</name>
</gene>
<evidence type="ECO:0000256" key="2">
    <source>
        <dbReference type="ARBA" id="ARBA00022723"/>
    </source>
</evidence>
<dbReference type="PANTHER" id="PTHR45626">
    <property type="entry name" value="TRANSCRIPTION TERMINATION FACTOR 2-RELATED"/>
    <property type="match status" value="1"/>
</dbReference>
<dbReference type="GO" id="GO:0005524">
    <property type="term" value="F:ATP binding"/>
    <property type="evidence" value="ECO:0007669"/>
    <property type="project" value="UniProtKB-KW"/>
</dbReference>
<dbReference type="InterPro" id="IPR001841">
    <property type="entry name" value="Znf_RING"/>
</dbReference>
<sequence>MSVKRPIDLVESPELPIKARGKLLGTIEPRIILNGPADAVKTLVGQGQWQIPKTLFPSDGENEYEISESEPEYEDKDAEGDEDDKNSDTAMKDISLDLPPLLNTTSAAVGELTCFGMIHNANMNVLNTEELSRVVLEPISEAPGIYELELSSANHVFFVGTPSIPHLAVMNEKAARVLYDLSQMESCRFRVYMPAEKYMALPSKDVRTEKKIVLQVDIVIYGSDTCKSSVGHLISNEKIYLQHPCYQDPDTSYDNPHVLVITNLLATSSLSSPALSRTRTPVYDLEDLILATDTDNDDSNKSQDLLHRQMGKVFSTLTRFKSLKRLEADIRVTTQLLPHQEEALDFMAQRELGPIPPQYSLWTAVQKSEQIYYENKIAGKREKDQPVETVGGILADDMGLGKTLTVLSTIIRTASSAKEYADNDRARVEMLQDTPQILSRATLVIVPSPILIDGWKKEVTAHCDGSLNIHVHHGRDRAVAPAALANYDIVLTTYHTIAAEALEPQPPLNRIKWFRLVLDEAHIIRRMSTKLHQAVSMLSSKFRWCLTGTPIQNSLEDLAALVAFIRCSPLDNITDFRKHIISPAMKMEEHGIENIRNLLDSICLRRTKKLLNLPETTYEDRRIDFSPAERAYYVSTQTEMIATIKKNDSQERKTKDFFGMFQLHLQLRRICNHGTYHKALSSAQEDFQFEPGQAFELLKKQRLAKCEYCKAKIIGLGGLEDEDQVGKFSTCGHLFCSKCYLRYNASLKAVSGAKVQCSICARKVPSVSSILNADPEPNSIGSHTPRLQFAEGGISSKVATLMQDIKNKSGEGKSIVFSCWTRSLDLVAHHLALQNMNFARIDGSYSLSQRQKILDTYEKDEQTRILLMTTGTGAVGLNLTVANCVYLLEPQWNPMVEKQAIARVLRLGQHRDVKVVRYFVNETYEEVCLSPLVTNWAKNFVLEYEVTTIEEARTGKTYRWK</sequence>
<organism evidence="14 15">
    <name type="scientific">Phialocephala subalpina</name>
    <dbReference type="NCBI Taxonomy" id="576137"/>
    <lineage>
        <taxon>Eukaryota</taxon>
        <taxon>Fungi</taxon>
        <taxon>Dikarya</taxon>
        <taxon>Ascomycota</taxon>
        <taxon>Pezizomycotina</taxon>
        <taxon>Leotiomycetes</taxon>
        <taxon>Helotiales</taxon>
        <taxon>Mollisiaceae</taxon>
        <taxon>Phialocephala</taxon>
        <taxon>Phialocephala fortinii species complex</taxon>
    </lineage>
</organism>
<dbReference type="Proteomes" id="UP000184330">
    <property type="component" value="Unassembled WGS sequence"/>
</dbReference>
<dbReference type="InterPro" id="IPR050628">
    <property type="entry name" value="SNF2_RAD54_helicase_TF"/>
</dbReference>
<keyword evidence="5" id="KW-0378">Hydrolase</keyword>
<evidence type="ECO:0008006" key="16">
    <source>
        <dbReference type="Google" id="ProtNLM"/>
    </source>
</evidence>
<keyword evidence="4 9" id="KW-0863">Zinc-finger</keyword>
<dbReference type="PROSITE" id="PS51194">
    <property type="entry name" value="HELICASE_CTER"/>
    <property type="match status" value="1"/>
</dbReference>
<evidence type="ECO:0000256" key="9">
    <source>
        <dbReference type="PROSITE-ProRule" id="PRU00175"/>
    </source>
</evidence>
<dbReference type="CDD" id="cd18793">
    <property type="entry name" value="SF2_C_SNF"/>
    <property type="match status" value="1"/>
</dbReference>
<reference evidence="14 15" key="1">
    <citation type="submission" date="2016-03" db="EMBL/GenBank/DDBJ databases">
        <authorList>
            <person name="Ploux O."/>
        </authorList>
    </citation>
    <scope>NUCLEOTIDE SEQUENCE [LARGE SCALE GENOMIC DNA]</scope>
    <source>
        <strain evidence="14 15">UAMH 11012</strain>
    </source>
</reference>
<dbReference type="OrthoDB" id="448448at2759"/>
<dbReference type="GO" id="GO:0005634">
    <property type="term" value="C:nucleus"/>
    <property type="evidence" value="ECO:0007669"/>
    <property type="project" value="TreeGrafter"/>
</dbReference>
<evidence type="ECO:0000259" key="13">
    <source>
        <dbReference type="PROSITE" id="PS51194"/>
    </source>
</evidence>
<dbReference type="Gene3D" id="3.30.40.10">
    <property type="entry name" value="Zinc/RING finger domain, C3HC4 (zinc finger)"/>
    <property type="match status" value="1"/>
</dbReference>
<evidence type="ECO:0000313" key="15">
    <source>
        <dbReference type="Proteomes" id="UP000184330"/>
    </source>
</evidence>